<dbReference type="Pfam" id="PF07992">
    <property type="entry name" value="Pyr_redox_2"/>
    <property type="match status" value="1"/>
</dbReference>
<dbReference type="PANTHER" id="PTHR42737:SF2">
    <property type="entry name" value="GLUTATHIONE REDUCTASE"/>
    <property type="match status" value="1"/>
</dbReference>
<name>A0A1N7IJZ8_9PROT</name>
<feature type="binding site" evidence="11">
    <location>
        <position position="311"/>
    </location>
    <ligand>
        <name>FAD</name>
        <dbReference type="ChEBI" id="CHEBI:57692"/>
    </ligand>
</feature>
<dbReference type="STRING" id="80876.SAMN05421779_101243"/>
<keyword evidence="11" id="KW-0520">NAD</keyword>
<keyword evidence="5 14" id="KW-0521">NADP</keyword>
<keyword evidence="8 13" id="KW-0676">Redox-active center</keyword>
<dbReference type="AlphaFoldDB" id="A0A1N7IJZ8"/>
<evidence type="ECO:0000256" key="7">
    <source>
        <dbReference type="ARBA" id="ARBA00023157"/>
    </source>
</evidence>
<dbReference type="SUPFAM" id="SSF55424">
    <property type="entry name" value="FAD/NAD-linked reductases, dimerisation (C-terminal) domain"/>
    <property type="match status" value="1"/>
</dbReference>
<dbReference type="Gene3D" id="3.50.50.60">
    <property type="entry name" value="FAD/NAD(P)-binding domain"/>
    <property type="match status" value="2"/>
</dbReference>
<feature type="binding site" evidence="11">
    <location>
        <position position="269"/>
    </location>
    <ligand>
        <name>NAD(+)</name>
        <dbReference type="ChEBI" id="CHEBI:57540"/>
    </ligand>
</feature>
<dbReference type="PRINTS" id="PR00368">
    <property type="entry name" value="FADPNR"/>
</dbReference>
<gene>
    <name evidence="17" type="ORF">SAMN05421779_101243</name>
</gene>
<sequence length="466" mass="50152">MSGSFQRTTRYDYDLITIGAGSGGVRASRLAGGYGAKVAVVEEKAPGGTCVLRGCVPKKLLVYGAHFAEEMEDARGYGWTIGEASFDWGALIAAKNTELKRLEGVYERILRGSGVDILQGRGVVVDPHTVQVGDKTYTAERILIAVGGWPSLPAVPGHEHVITSNEALDLPELPASIAIVGGGFIALEFAGIFNALGSDVTVIIRGDEVLRGFDQDVRSHLAHEMERKGIRIRRETRVQSIEPTADGQYSVLLSTDEELVVAKVMYATGRAPNTRGLGLEAAGVELDPKSGAIKVDEWSRTSVPSIWAVGDVTDRVNLTPVALNEGRCFAETEFNNNPLTMTHANVPAAVFTQPPVGTVGLTEEQARARGPVDIYLSRFRPMKYTLSGREEKTLMKLIVDRETQVVLGAHMVGVDAPEILQGFGVAVRAGLTKQQFDACVGIHPTAAEEFVTMRDKLPDPSPECSE</sequence>
<reference evidence="17 18" key="1">
    <citation type="submission" date="2017-01" db="EMBL/GenBank/DDBJ databases">
        <authorList>
            <person name="Mah S.A."/>
            <person name="Swanson W.J."/>
            <person name="Moy G.W."/>
            <person name="Vacquier V.D."/>
        </authorList>
    </citation>
    <scope>NUCLEOTIDE SEQUENCE [LARGE SCALE GENOMIC DNA]</scope>
    <source>
        <strain evidence="17 18">DSM 11589</strain>
    </source>
</reference>
<dbReference type="FunFam" id="3.50.50.60:FF:000051">
    <property type="entry name" value="Glutathione reductase"/>
    <property type="match status" value="1"/>
</dbReference>
<proteinExistence type="inferred from homology"/>
<dbReference type="GO" id="GO:0005829">
    <property type="term" value="C:cytosol"/>
    <property type="evidence" value="ECO:0007669"/>
    <property type="project" value="TreeGrafter"/>
</dbReference>
<evidence type="ECO:0000256" key="10">
    <source>
        <dbReference type="PIRSR" id="PIRSR000350-2"/>
    </source>
</evidence>
<dbReference type="Gene3D" id="3.30.390.30">
    <property type="match status" value="1"/>
</dbReference>
<dbReference type="GO" id="GO:0004362">
    <property type="term" value="F:glutathione-disulfide reductase (NADPH) activity"/>
    <property type="evidence" value="ECO:0007669"/>
    <property type="project" value="UniProtKB-EC"/>
</dbReference>
<evidence type="ECO:0000256" key="14">
    <source>
        <dbReference type="RuleBase" id="RU365040"/>
    </source>
</evidence>
<dbReference type="PROSITE" id="PS00076">
    <property type="entry name" value="PYRIDINE_REDOX_1"/>
    <property type="match status" value="1"/>
</dbReference>
<dbReference type="PIRSF" id="PIRSF000350">
    <property type="entry name" value="Mercury_reductase_MerA"/>
    <property type="match status" value="1"/>
</dbReference>
<keyword evidence="11" id="KW-0547">Nucleotide-binding</keyword>
<dbReference type="RefSeq" id="WP_076398191.1">
    <property type="nucleotide sequence ID" value="NZ_FTOA01000001.1"/>
</dbReference>
<dbReference type="InterPro" id="IPR004099">
    <property type="entry name" value="Pyr_nucl-diS_OxRdtase_dimer"/>
</dbReference>
<evidence type="ECO:0000259" key="16">
    <source>
        <dbReference type="Pfam" id="PF07992"/>
    </source>
</evidence>
<dbReference type="PRINTS" id="PR00411">
    <property type="entry name" value="PNDRDTASEI"/>
</dbReference>
<dbReference type="PANTHER" id="PTHR42737">
    <property type="entry name" value="GLUTATHIONE REDUCTASE"/>
    <property type="match status" value="1"/>
</dbReference>
<evidence type="ECO:0000256" key="2">
    <source>
        <dbReference type="ARBA" id="ARBA00011738"/>
    </source>
</evidence>
<comment type="catalytic activity">
    <reaction evidence="9 14">
        <text>2 glutathione + NADP(+) = glutathione disulfide + NADPH + H(+)</text>
        <dbReference type="Rhea" id="RHEA:11740"/>
        <dbReference type="ChEBI" id="CHEBI:15378"/>
        <dbReference type="ChEBI" id="CHEBI:57783"/>
        <dbReference type="ChEBI" id="CHEBI:57925"/>
        <dbReference type="ChEBI" id="CHEBI:58297"/>
        <dbReference type="ChEBI" id="CHEBI:58349"/>
        <dbReference type="EC" id="1.8.1.7"/>
    </reaction>
</comment>
<evidence type="ECO:0000256" key="8">
    <source>
        <dbReference type="ARBA" id="ARBA00023284"/>
    </source>
</evidence>
<dbReference type="InterPro" id="IPR001100">
    <property type="entry name" value="Pyr_nuc-diS_OxRdtase"/>
</dbReference>
<comment type="subunit">
    <text evidence="2">Homodimer.</text>
</comment>
<protein>
    <recommendedName>
        <fullName evidence="14">Glutathione reductase</fullName>
        <shortName evidence="14">GRase</shortName>
        <ecNumber evidence="14">1.8.1.7</ecNumber>
    </recommendedName>
</protein>
<comment type="function">
    <text evidence="14">Catalyzes the reduction of glutathione disulfide (GSSG) to reduced glutathione (GSH).</text>
</comment>
<dbReference type="GO" id="GO:0050660">
    <property type="term" value="F:flavin adenine dinucleotide binding"/>
    <property type="evidence" value="ECO:0007669"/>
    <property type="project" value="InterPro"/>
</dbReference>
<organism evidence="17 18">
    <name type="scientific">Insolitispirillum peregrinum</name>
    <dbReference type="NCBI Taxonomy" id="80876"/>
    <lineage>
        <taxon>Bacteria</taxon>
        <taxon>Pseudomonadati</taxon>
        <taxon>Pseudomonadota</taxon>
        <taxon>Alphaproteobacteria</taxon>
        <taxon>Rhodospirillales</taxon>
        <taxon>Novispirillaceae</taxon>
        <taxon>Insolitispirillum</taxon>
    </lineage>
</organism>
<evidence type="ECO:0000256" key="11">
    <source>
        <dbReference type="PIRSR" id="PIRSR000350-3"/>
    </source>
</evidence>
<evidence type="ECO:0000256" key="6">
    <source>
        <dbReference type="ARBA" id="ARBA00023002"/>
    </source>
</evidence>
<feature type="binding site" evidence="11">
    <location>
        <position position="122"/>
    </location>
    <ligand>
        <name>FAD</name>
        <dbReference type="ChEBI" id="CHEBI:57692"/>
    </ligand>
</feature>
<dbReference type="SUPFAM" id="SSF51905">
    <property type="entry name" value="FAD/NAD(P)-binding domain"/>
    <property type="match status" value="1"/>
</dbReference>
<feature type="active site" description="Proton acceptor" evidence="10">
    <location>
        <position position="443"/>
    </location>
</feature>
<dbReference type="GO" id="GO:0006749">
    <property type="term" value="P:glutathione metabolic process"/>
    <property type="evidence" value="ECO:0007669"/>
    <property type="project" value="InterPro"/>
</dbReference>
<evidence type="ECO:0000256" key="12">
    <source>
        <dbReference type="PIRSR" id="PIRSR000350-4"/>
    </source>
</evidence>
<comment type="similarity">
    <text evidence="1 13">Belongs to the class-I pyridine nucleotide-disulfide oxidoreductase family.</text>
</comment>
<dbReference type="InterPro" id="IPR023753">
    <property type="entry name" value="FAD/NAD-binding_dom"/>
</dbReference>
<dbReference type="InterPro" id="IPR046952">
    <property type="entry name" value="GSHR/TRXR-like"/>
</dbReference>
<dbReference type="Pfam" id="PF02852">
    <property type="entry name" value="Pyr_redox_dim"/>
    <property type="match status" value="1"/>
</dbReference>
<feature type="domain" description="Pyridine nucleotide-disulphide oxidoreductase dimerisation" evidence="15">
    <location>
        <begin position="346"/>
        <end position="453"/>
    </location>
</feature>
<keyword evidence="6 13" id="KW-0560">Oxidoreductase</keyword>
<evidence type="ECO:0000313" key="17">
    <source>
        <dbReference type="EMBL" id="SIS37397.1"/>
    </source>
</evidence>
<evidence type="ECO:0000256" key="3">
    <source>
        <dbReference type="ARBA" id="ARBA00022630"/>
    </source>
</evidence>
<keyword evidence="4 11" id="KW-0274">FAD</keyword>
<evidence type="ECO:0000313" key="18">
    <source>
        <dbReference type="Proteomes" id="UP000185678"/>
    </source>
</evidence>
<keyword evidence="3 13" id="KW-0285">Flavoprotein</keyword>
<accession>A0A1N7IJZ8</accession>
<dbReference type="Proteomes" id="UP000185678">
    <property type="component" value="Unassembled WGS sequence"/>
</dbReference>
<evidence type="ECO:0000256" key="4">
    <source>
        <dbReference type="ARBA" id="ARBA00022827"/>
    </source>
</evidence>
<dbReference type="EC" id="1.8.1.7" evidence="14"/>
<dbReference type="InterPro" id="IPR012999">
    <property type="entry name" value="Pyr_OxRdtase_I_AS"/>
</dbReference>
<dbReference type="GO" id="GO:0034599">
    <property type="term" value="P:cellular response to oxidative stress"/>
    <property type="evidence" value="ECO:0007669"/>
    <property type="project" value="TreeGrafter"/>
</dbReference>
<feature type="disulfide bond" description="Redox-active" evidence="12">
    <location>
        <begin position="50"/>
        <end position="55"/>
    </location>
</feature>
<dbReference type="GO" id="GO:0050661">
    <property type="term" value="F:NADP binding"/>
    <property type="evidence" value="ECO:0007669"/>
    <property type="project" value="InterPro"/>
</dbReference>
<feature type="binding site" evidence="11">
    <location>
        <position position="59"/>
    </location>
    <ligand>
        <name>FAD</name>
        <dbReference type="ChEBI" id="CHEBI:57692"/>
    </ligand>
</feature>
<dbReference type="NCBIfam" id="NF004776">
    <property type="entry name" value="PRK06116.1"/>
    <property type="match status" value="1"/>
</dbReference>
<evidence type="ECO:0000256" key="1">
    <source>
        <dbReference type="ARBA" id="ARBA00007532"/>
    </source>
</evidence>
<evidence type="ECO:0000256" key="5">
    <source>
        <dbReference type="ARBA" id="ARBA00022857"/>
    </source>
</evidence>
<feature type="domain" description="FAD/NAD(P)-binding" evidence="16">
    <location>
        <begin position="13"/>
        <end position="326"/>
    </location>
</feature>
<evidence type="ECO:0000256" key="9">
    <source>
        <dbReference type="ARBA" id="ARBA00049142"/>
    </source>
</evidence>
<evidence type="ECO:0000256" key="13">
    <source>
        <dbReference type="RuleBase" id="RU003691"/>
    </source>
</evidence>
<dbReference type="GO" id="GO:0045454">
    <property type="term" value="P:cell redox homeostasis"/>
    <property type="evidence" value="ECO:0007669"/>
    <property type="project" value="InterPro"/>
</dbReference>
<keyword evidence="7" id="KW-1015">Disulfide bond</keyword>
<keyword evidence="18" id="KW-1185">Reference proteome</keyword>
<dbReference type="EMBL" id="FTOA01000001">
    <property type="protein sequence ID" value="SIS37397.1"/>
    <property type="molecule type" value="Genomic_DNA"/>
</dbReference>
<dbReference type="InterPro" id="IPR006324">
    <property type="entry name" value="GSHR"/>
</dbReference>
<dbReference type="InterPro" id="IPR016156">
    <property type="entry name" value="FAD/NAD-linked_Rdtase_dimer_sf"/>
</dbReference>
<dbReference type="NCBIfam" id="TIGR01424">
    <property type="entry name" value="gluta_reduc_2"/>
    <property type="match status" value="1"/>
</dbReference>
<comment type="cofactor">
    <cofactor evidence="11">
        <name>FAD</name>
        <dbReference type="ChEBI" id="CHEBI:57692"/>
    </cofactor>
    <text evidence="11">Binds 1 FAD per subunit.</text>
</comment>
<feature type="binding site" evidence="11">
    <location>
        <begin position="181"/>
        <end position="188"/>
    </location>
    <ligand>
        <name>NAD(+)</name>
        <dbReference type="ChEBI" id="CHEBI:57540"/>
    </ligand>
</feature>
<dbReference type="InterPro" id="IPR036188">
    <property type="entry name" value="FAD/NAD-bd_sf"/>
</dbReference>
<evidence type="ECO:0000259" key="15">
    <source>
        <dbReference type="Pfam" id="PF02852"/>
    </source>
</evidence>